<name>A0ABW5G2S9_9PSEU</name>
<feature type="compositionally biased region" description="Polar residues" evidence="1">
    <location>
        <begin position="46"/>
        <end position="63"/>
    </location>
</feature>
<proteinExistence type="predicted"/>
<evidence type="ECO:0000313" key="3">
    <source>
        <dbReference type="Proteomes" id="UP001597417"/>
    </source>
</evidence>
<evidence type="ECO:0000313" key="2">
    <source>
        <dbReference type="EMBL" id="MFD2420689.1"/>
    </source>
</evidence>
<comment type="caution">
    <text evidence="2">The sequence shown here is derived from an EMBL/GenBank/DDBJ whole genome shotgun (WGS) entry which is preliminary data.</text>
</comment>
<keyword evidence="3" id="KW-1185">Reference proteome</keyword>
<reference evidence="3" key="1">
    <citation type="journal article" date="2019" name="Int. J. Syst. Evol. Microbiol.">
        <title>The Global Catalogue of Microorganisms (GCM) 10K type strain sequencing project: providing services to taxonomists for standard genome sequencing and annotation.</title>
        <authorList>
            <consortium name="The Broad Institute Genomics Platform"/>
            <consortium name="The Broad Institute Genome Sequencing Center for Infectious Disease"/>
            <person name="Wu L."/>
            <person name="Ma J."/>
        </authorList>
    </citation>
    <scope>NUCLEOTIDE SEQUENCE [LARGE SCALE GENOMIC DNA]</scope>
    <source>
        <strain evidence="3">CGMCC 4.7645</strain>
    </source>
</reference>
<dbReference type="RefSeq" id="WP_378268877.1">
    <property type="nucleotide sequence ID" value="NZ_JBHUKR010000020.1"/>
</dbReference>
<accession>A0ABW5G2S9</accession>
<dbReference type="Proteomes" id="UP001597417">
    <property type="component" value="Unassembled WGS sequence"/>
</dbReference>
<protein>
    <submittedName>
        <fullName evidence="2">Uncharacterized protein</fullName>
    </submittedName>
</protein>
<sequence length="82" mass="8433">MVFSPEAICRASHAGIAPWPAISAGWSFSPSQATTFPAAGRPMDNPSASSCGTVDGSSADRTNSAAVANSSACKRFIRLRNC</sequence>
<evidence type="ECO:0000256" key="1">
    <source>
        <dbReference type="SAM" id="MobiDB-lite"/>
    </source>
</evidence>
<organism evidence="2 3">
    <name type="scientific">Amycolatopsis pigmentata</name>
    <dbReference type="NCBI Taxonomy" id="450801"/>
    <lineage>
        <taxon>Bacteria</taxon>
        <taxon>Bacillati</taxon>
        <taxon>Actinomycetota</taxon>
        <taxon>Actinomycetes</taxon>
        <taxon>Pseudonocardiales</taxon>
        <taxon>Pseudonocardiaceae</taxon>
        <taxon>Amycolatopsis</taxon>
    </lineage>
</organism>
<gene>
    <name evidence="2" type="ORF">ACFSXZ_30610</name>
</gene>
<feature type="region of interest" description="Disordered" evidence="1">
    <location>
        <begin position="35"/>
        <end position="63"/>
    </location>
</feature>
<dbReference type="EMBL" id="JBHUKR010000020">
    <property type="protein sequence ID" value="MFD2420689.1"/>
    <property type="molecule type" value="Genomic_DNA"/>
</dbReference>